<accession>A0A3B0UR87</accession>
<reference evidence="1" key="1">
    <citation type="submission" date="2018-06" db="EMBL/GenBank/DDBJ databases">
        <authorList>
            <person name="Zhirakovskaya E."/>
        </authorList>
    </citation>
    <scope>NUCLEOTIDE SEQUENCE</scope>
</reference>
<dbReference type="EMBL" id="UOES01000185">
    <property type="protein sequence ID" value="VAW27139.1"/>
    <property type="molecule type" value="Genomic_DNA"/>
</dbReference>
<name>A0A3B0UR87_9ZZZZ</name>
<feature type="non-terminal residue" evidence="1">
    <location>
        <position position="66"/>
    </location>
</feature>
<proteinExistence type="predicted"/>
<organism evidence="1">
    <name type="scientific">hydrothermal vent metagenome</name>
    <dbReference type="NCBI Taxonomy" id="652676"/>
    <lineage>
        <taxon>unclassified sequences</taxon>
        <taxon>metagenomes</taxon>
        <taxon>ecological metagenomes</taxon>
    </lineage>
</organism>
<protein>
    <submittedName>
        <fullName evidence="1">Uncharacterized protein</fullName>
    </submittedName>
</protein>
<evidence type="ECO:0000313" key="1">
    <source>
        <dbReference type="EMBL" id="VAW27139.1"/>
    </source>
</evidence>
<sequence length="66" mass="7378">MDNVDVFAFDQNGGGQNNPNSDLSLVGVVSLGKTVYELNNPNTHLHYLPKSNRLNVYNRPNVNQYT</sequence>
<dbReference type="AlphaFoldDB" id="A0A3B0UR87"/>
<gene>
    <name evidence="1" type="ORF">MNBD_BACTEROID06-1350</name>
</gene>